<accession>A0A8J6ABV9</accession>
<comment type="caution">
    <text evidence="1">The sequence shown here is derived from an EMBL/GenBank/DDBJ whole genome shotgun (WGS) entry which is preliminary data.</text>
</comment>
<keyword evidence="2" id="KW-1185">Reference proteome</keyword>
<feature type="non-terminal residue" evidence="1">
    <location>
        <position position="1"/>
    </location>
</feature>
<gene>
    <name evidence="1" type="ORF">J0S82_003281</name>
</gene>
<dbReference type="EMBL" id="JAGFMF010011747">
    <property type="protein sequence ID" value="KAG8514405.1"/>
    <property type="molecule type" value="Genomic_DNA"/>
</dbReference>
<reference evidence="1" key="1">
    <citation type="journal article" date="2021" name="Evol. Appl.">
        <title>The genome of the Pyrenean desman and the effects of bottlenecks and inbreeding on the genomic landscape of an endangered species.</title>
        <authorList>
            <person name="Escoda L."/>
            <person name="Castresana J."/>
        </authorList>
    </citation>
    <scope>NUCLEOTIDE SEQUENCE</scope>
    <source>
        <strain evidence="1">IBE-C5619</strain>
    </source>
</reference>
<feature type="non-terminal residue" evidence="1">
    <location>
        <position position="65"/>
    </location>
</feature>
<proteinExistence type="predicted"/>
<protein>
    <submittedName>
        <fullName evidence="1">rRNA-processing protein FCF1</fullName>
    </submittedName>
</protein>
<evidence type="ECO:0000313" key="1">
    <source>
        <dbReference type="EMBL" id="KAG8514405.1"/>
    </source>
</evidence>
<dbReference type="AlphaFoldDB" id="A0A8J6ABV9"/>
<dbReference type="Proteomes" id="UP000700334">
    <property type="component" value="Unassembled WGS sequence"/>
</dbReference>
<sequence>KLGQKYLVTARIAKNSRFDLIPSTHKGAYADDFMVVQRVTLHKQTNLNVPGILTMHISNHSYNIE</sequence>
<organism evidence="1 2">
    <name type="scientific">Galemys pyrenaicus</name>
    <name type="common">Iberian desman</name>
    <name type="synonym">Pyrenean desman</name>
    <dbReference type="NCBI Taxonomy" id="202257"/>
    <lineage>
        <taxon>Eukaryota</taxon>
        <taxon>Metazoa</taxon>
        <taxon>Chordata</taxon>
        <taxon>Craniata</taxon>
        <taxon>Vertebrata</taxon>
        <taxon>Euteleostomi</taxon>
        <taxon>Mammalia</taxon>
        <taxon>Eutheria</taxon>
        <taxon>Laurasiatheria</taxon>
        <taxon>Eulipotyphla</taxon>
        <taxon>Talpidae</taxon>
        <taxon>Galemys</taxon>
    </lineage>
</organism>
<name>A0A8J6ABV9_GALPY</name>
<evidence type="ECO:0000313" key="2">
    <source>
        <dbReference type="Proteomes" id="UP000700334"/>
    </source>
</evidence>
<dbReference type="OrthoDB" id="76105at2759"/>